<dbReference type="EMBL" id="JABANM010007782">
    <property type="protein sequence ID" value="KAF4743710.1"/>
    <property type="molecule type" value="Genomic_DNA"/>
</dbReference>
<dbReference type="GO" id="GO:0004190">
    <property type="term" value="F:aspartic-type endopeptidase activity"/>
    <property type="evidence" value="ECO:0007669"/>
    <property type="project" value="UniProtKB-KW"/>
</dbReference>
<keyword evidence="2" id="KW-0645">Protease</keyword>
<evidence type="ECO:0000256" key="4">
    <source>
        <dbReference type="ARBA" id="ARBA00022750"/>
    </source>
</evidence>
<evidence type="ECO:0000313" key="11">
    <source>
        <dbReference type="Proteomes" id="UP000553632"/>
    </source>
</evidence>
<comment type="caution">
    <text evidence="9">The sequence shown here is derived from an EMBL/GenBank/DDBJ whole genome shotgun (WGS) entry which is preliminary data.</text>
</comment>
<dbReference type="PANTHER" id="PTHR47965:SF12">
    <property type="entry name" value="ASPARTIC PROTEINASE 3-RELATED"/>
    <property type="match status" value="1"/>
</dbReference>
<comment type="similarity">
    <text evidence="1">Belongs to the peptidase A1 family.</text>
</comment>
<evidence type="ECO:0000256" key="6">
    <source>
        <dbReference type="ARBA" id="ARBA00023145"/>
    </source>
</evidence>
<dbReference type="Proteomes" id="UP000574390">
    <property type="component" value="Unassembled WGS sequence"/>
</dbReference>
<dbReference type="InterPro" id="IPR021109">
    <property type="entry name" value="Peptidase_aspartic_dom_sf"/>
</dbReference>
<evidence type="ECO:0000259" key="8">
    <source>
        <dbReference type="PROSITE" id="PS51767"/>
    </source>
</evidence>
<evidence type="ECO:0000313" key="9">
    <source>
        <dbReference type="EMBL" id="KAF4743710.1"/>
    </source>
</evidence>
<proteinExistence type="inferred from homology"/>
<sequence>MLVISIFSAAAHVALLAASVHGEPIALPLTKSYVPLKLDNQTVNLIVDSGSTASFAIYGPWYEGLHGVGSCSNLTTGCYFCPKHNPCEDIFSRGRRRVRFSGGEVFRYVQHRVTLGLGENKTALDFGFGLVIGYNNTSGKTDKVLGNLGLSVGLRGLPETFLEQLKERGVISELSYSIRTNGRGRFISGTLTLGDSRPRSAPYVSFSRHPEYFGETIAVPLWPLRLFDYLGNLSILRTSTGDTIPRHAPVPSLLDSGALSLRISSMEFEMIVKATTTSMHRRGIKTDEPIREDPIRSVSLVKEEAVPYLPTLAFDIGEAPHMVDIRIKPEHYIHSCRSGTCVMDLRRQRNKTAVTGRPLFRAYDVKFDLQNSRIYFWPHEGSSGHTAGASQPLR</sequence>
<dbReference type="SUPFAM" id="SSF50630">
    <property type="entry name" value="Acid proteases"/>
    <property type="match status" value="1"/>
</dbReference>
<keyword evidence="5" id="KW-0378">Hydrolase</keyword>
<evidence type="ECO:0000256" key="7">
    <source>
        <dbReference type="SAM" id="SignalP"/>
    </source>
</evidence>
<dbReference type="PROSITE" id="PS51767">
    <property type="entry name" value="PEPTIDASE_A1"/>
    <property type="match status" value="1"/>
</dbReference>
<dbReference type="InterPro" id="IPR033121">
    <property type="entry name" value="PEPTIDASE_A1"/>
</dbReference>
<organism evidence="9 12">
    <name type="scientific">Perkinsus olseni</name>
    <name type="common">Perkinsus atlanticus</name>
    <dbReference type="NCBI Taxonomy" id="32597"/>
    <lineage>
        <taxon>Eukaryota</taxon>
        <taxon>Sar</taxon>
        <taxon>Alveolata</taxon>
        <taxon>Perkinsozoa</taxon>
        <taxon>Perkinsea</taxon>
        <taxon>Perkinsida</taxon>
        <taxon>Perkinsidae</taxon>
        <taxon>Perkinsus</taxon>
    </lineage>
</organism>
<reference evidence="11 12" key="1">
    <citation type="submission" date="2020-04" db="EMBL/GenBank/DDBJ databases">
        <title>Perkinsus olseni comparative genomics.</title>
        <authorList>
            <person name="Bogema D.R."/>
        </authorList>
    </citation>
    <scope>NUCLEOTIDE SEQUENCE [LARGE SCALE GENOMIC DNA]</scope>
    <source>
        <strain evidence="9">ATCC PRA-205</strain>
        <strain evidence="10 11">ATCC PRA-207</strain>
    </source>
</reference>
<keyword evidence="6" id="KW-0865">Zymogen</keyword>
<feature type="domain" description="Peptidase A1" evidence="8">
    <location>
        <begin position="30"/>
        <end position="377"/>
    </location>
</feature>
<dbReference type="GO" id="GO:0006508">
    <property type="term" value="P:proteolysis"/>
    <property type="evidence" value="ECO:0007669"/>
    <property type="project" value="UniProtKB-KW"/>
</dbReference>
<evidence type="ECO:0000256" key="2">
    <source>
        <dbReference type="ARBA" id="ARBA00022670"/>
    </source>
</evidence>
<keyword evidence="4" id="KW-0064">Aspartyl protease</keyword>
<gene>
    <name evidence="9" type="ORF">FOZ62_023247</name>
    <name evidence="10" type="ORF">FOZ63_026647</name>
</gene>
<accession>A0A7J6TH70</accession>
<evidence type="ECO:0000256" key="1">
    <source>
        <dbReference type="ARBA" id="ARBA00007447"/>
    </source>
</evidence>
<dbReference type="PANTHER" id="PTHR47965">
    <property type="entry name" value="ASPARTYL PROTEASE-RELATED"/>
    <property type="match status" value="1"/>
</dbReference>
<evidence type="ECO:0000256" key="5">
    <source>
        <dbReference type="ARBA" id="ARBA00022801"/>
    </source>
</evidence>
<evidence type="ECO:0000256" key="3">
    <source>
        <dbReference type="ARBA" id="ARBA00022729"/>
    </source>
</evidence>
<dbReference type="AlphaFoldDB" id="A0A7J6TH70"/>
<dbReference type="EMBL" id="JABANO010010601">
    <property type="protein sequence ID" value="KAF4744861.1"/>
    <property type="molecule type" value="Genomic_DNA"/>
</dbReference>
<feature type="chain" id="PRO_5033594573" description="Peptidase A1 domain-containing protein" evidence="7">
    <location>
        <begin position="23"/>
        <end position="394"/>
    </location>
</feature>
<evidence type="ECO:0000313" key="10">
    <source>
        <dbReference type="EMBL" id="KAF4744861.1"/>
    </source>
</evidence>
<protein>
    <recommendedName>
        <fullName evidence="8">Peptidase A1 domain-containing protein</fullName>
    </recommendedName>
</protein>
<dbReference type="Pfam" id="PF00026">
    <property type="entry name" value="Asp"/>
    <property type="match status" value="1"/>
</dbReference>
<evidence type="ECO:0000313" key="12">
    <source>
        <dbReference type="Proteomes" id="UP000574390"/>
    </source>
</evidence>
<keyword evidence="11" id="KW-1185">Reference proteome</keyword>
<dbReference type="Proteomes" id="UP000553632">
    <property type="component" value="Unassembled WGS sequence"/>
</dbReference>
<dbReference type="InterPro" id="IPR001461">
    <property type="entry name" value="Aspartic_peptidase_A1"/>
</dbReference>
<feature type="signal peptide" evidence="7">
    <location>
        <begin position="1"/>
        <end position="22"/>
    </location>
</feature>
<keyword evidence="3 7" id="KW-0732">Signal</keyword>
<name>A0A7J6TH70_PEROL</name>
<dbReference type="Gene3D" id="2.40.70.10">
    <property type="entry name" value="Acid Proteases"/>
    <property type="match status" value="2"/>
</dbReference>